<feature type="transmembrane region" description="Helical" evidence="1">
    <location>
        <begin position="454"/>
        <end position="478"/>
    </location>
</feature>
<protein>
    <recommendedName>
        <fullName evidence="4">Glycosylphosphatidylinositol anchor attachment 1 protein</fullName>
    </recommendedName>
</protein>
<evidence type="ECO:0008006" key="4">
    <source>
        <dbReference type="Google" id="ProtNLM"/>
    </source>
</evidence>
<evidence type="ECO:0000313" key="2">
    <source>
        <dbReference type="EMBL" id="CAK8695365.1"/>
    </source>
</evidence>
<dbReference type="EMBL" id="CAWYQH010000152">
    <property type="protein sequence ID" value="CAK8695365.1"/>
    <property type="molecule type" value="Genomic_DNA"/>
</dbReference>
<dbReference type="SUPFAM" id="SSF53187">
    <property type="entry name" value="Zn-dependent exopeptidases"/>
    <property type="match status" value="1"/>
</dbReference>
<reference evidence="2 3" key="1">
    <citation type="submission" date="2024-02" db="EMBL/GenBank/DDBJ databases">
        <authorList>
            <person name="Daric V."/>
            <person name="Darras S."/>
        </authorList>
    </citation>
    <scope>NUCLEOTIDE SEQUENCE [LARGE SCALE GENOMIC DNA]</scope>
</reference>
<feature type="transmembrane region" description="Helical" evidence="1">
    <location>
        <begin position="542"/>
        <end position="559"/>
    </location>
</feature>
<feature type="transmembrane region" description="Helical" evidence="1">
    <location>
        <begin position="498"/>
        <end position="530"/>
    </location>
</feature>
<organism evidence="2 3">
    <name type="scientific">Clavelina lepadiformis</name>
    <name type="common">Light-bulb sea squirt</name>
    <name type="synonym">Ascidia lepadiformis</name>
    <dbReference type="NCBI Taxonomy" id="159417"/>
    <lineage>
        <taxon>Eukaryota</taxon>
        <taxon>Metazoa</taxon>
        <taxon>Chordata</taxon>
        <taxon>Tunicata</taxon>
        <taxon>Ascidiacea</taxon>
        <taxon>Aplousobranchia</taxon>
        <taxon>Clavelinidae</taxon>
        <taxon>Clavelina</taxon>
    </lineage>
</organism>
<keyword evidence="1" id="KW-0472">Membrane</keyword>
<evidence type="ECO:0000313" key="3">
    <source>
        <dbReference type="Proteomes" id="UP001642483"/>
    </source>
</evidence>
<gene>
    <name evidence="2" type="ORF">CVLEPA_LOCUS28650</name>
</gene>
<name>A0ABP0GUY1_CLALP</name>
<feature type="transmembrane region" description="Helical" evidence="1">
    <location>
        <begin position="7"/>
        <end position="28"/>
    </location>
</feature>
<sequence>MKLLKKLLCNVNKVCVFTYLAGVIWFILLSHPQFHARCYFSENALSPGLVHSQFASSNNEIARFNRYFTGDTEKTQQTMISLLQSIGLEVHQQKFAFREDFINQPEEFQLKNGTNIYGFMRAPRSAGTESVVINIPLFHSQLNYAVGIALALAKQMRGEMHWAKDIVFLFTEHDSYGAQAWLDAYHGTPSFHIAADPLTSHAGSIQAAIVMEMKDKSFTYINLKLEGYNGQLPNMDLSNLAVRLFKLREILASVNYQFHPYDPSTMDGFKSFLKTTLKMMKQLSTGMSSGNHGDFLRYNIEAITLEGIRSKQHPNRDLLALHRILEGICRSLNNLLERFHQSFFFYLLPSTERYISIGMYMPCLGLVLLAPVLKALSMLVRSEITDSDVTEEQSDDQKESIDDILQDVGSKYFEETVQTPTTQWNSVVQMMILCHVAGYLLFRSPSFTPVWSSMFSLTFTTSFIFLLVTVHLAALVFMELHSQHFFSFTQEGAKNFRVASLLHAAIAVGVISIMNFSLGFIVSLFLVPVVTFIQTREGWLKYLQKLSLIIISLPLIHFYTHHAYEVVQIYNFHLTNRSWLFPAASLVYFPMWLQLWGITCCSKHVEIAN</sequence>
<evidence type="ECO:0000256" key="1">
    <source>
        <dbReference type="SAM" id="Phobius"/>
    </source>
</evidence>
<accession>A0ABP0GUY1</accession>
<dbReference type="PIRSF" id="PIRSF036762">
    <property type="entry name" value="GAA1"/>
    <property type="match status" value="1"/>
</dbReference>
<keyword evidence="1" id="KW-1133">Transmembrane helix</keyword>
<feature type="transmembrane region" description="Helical" evidence="1">
    <location>
        <begin position="579"/>
        <end position="598"/>
    </location>
</feature>
<proteinExistence type="predicted"/>
<keyword evidence="1" id="KW-0812">Transmembrane</keyword>
<dbReference type="Proteomes" id="UP001642483">
    <property type="component" value="Unassembled WGS sequence"/>
</dbReference>
<dbReference type="Pfam" id="PF04114">
    <property type="entry name" value="Gaa1"/>
    <property type="match status" value="1"/>
</dbReference>
<comment type="caution">
    <text evidence="2">The sequence shown here is derived from an EMBL/GenBank/DDBJ whole genome shotgun (WGS) entry which is preliminary data.</text>
</comment>
<dbReference type="Gene3D" id="3.40.630.10">
    <property type="entry name" value="Zn peptidases"/>
    <property type="match status" value="1"/>
</dbReference>
<dbReference type="PANTHER" id="PTHR13304:SF0">
    <property type="entry name" value="GLYCOSYLPHOSPHATIDYLINOSITOL ANCHOR ATTACHMENT 1 PROTEIN"/>
    <property type="match status" value="1"/>
</dbReference>
<dbReference type="InterPro" id="IPR007246">
    <property type="entry name" value="Gaa1"/>
</dbReference>
<keyword evidence="3" id="KW-1185">Reference proteome</keyword>
<dbReference type="PANTHER" id="PTHR13304">
    <property type="entry name" value="GLYCOSYLPHOSPHATIDYLINOSITOL ANCHOR ATTACHMENT 1 PROTEIN"/>
    <property type="match status" value="1"/>
</dbReference>